<dbReference type="PANTHER" id="PTHR46008">
    <property type="entry name" value="LEAF RUST 10 DISEASE-RESISTANCE LOCUS RECEPTOR-LIKE PROTEIN KINASE-LIKE 1.4"/>
    <property type="match status" value="1"/>
</dbReference>
<dbReference type="SUPFAM" id="SSF56112">
    <property type="entry name" value="Protein kinase-like (PK-like)"/>
    <property type="match status" value="1"/>
</dbReference>
<evidence type="ECO:0000256" key="3">
    <source>
        <dbReference type="ARBA" id="ARBA00022840"/>
    </source>
</evidence>
<organism evidence="8 9">
    <name type="scientific">Arachis hypogaea</name>
    <name type="common">Peanut</name>
    <dbReference type="NCBI Taxonomy" id="3818"/>
    <lineage>
        <taxon>Eukaryota</taxon>
        <taxon>Viridiplantae</taxon>
        <taxon>Streptophyta</taxon>
        <taxon>Embryophyta</taxon>
        <taxon>Tracheophyta</taxon>
        <taxon>Spermatophyta</taxon>
        <taxon>Magnoliopsida</taxon>
        <taxon>eudicotyledons</taxon>
        <taxon>Gunneridae</taxon>
        <taxon>Pentapetalae</taxon>
        <taxon>rosids</taxon>
        <taxon>fabids</taxon>
        <taxon>Fabales</taxon>
        <taxon>Fabaceae</taxon>
        <taxon>Papilionoideae</taxon>
        <taxon>50 kb inversion clade</taxon>
        <taxon>dalbergioids sensu lato</taxon>
        <taxon>Dalbergieae</taxon>
        <taxon>Pterocarpus clade</taxon>
        <taxon>Arachis</taxon>
    </lineage>
</organism>
<comment type="caution">
    <text evidence="8">The sequence shown here is derived from an EMBL/GenBank/DDBJ whole genome shotgun (WGS) entry which is preliminary data.</text>
</comment>
<keyword evidence="3 4" id="KW-0067">ATP-binding</keyword>
<dbReference type="PROSITE" id="PS50011">
    <property type="entry name" value="PROTEIN_KINASE_DOM"/>
    <property type="match status" value="1"/>
</dbReference>
<dbReference type="Gene3D" id="3.30.200.20">
    <property type="entry name" value="Phosphorylase Kinase, domain 1"/>
    <property type="match status" value="1"/>
</dbReference>
<name>A0A445BEP7_ARAHY</name>
<evidence type="ECO:0000256" key="6">
    <source>
        <dbReference type="SAM" id="SignalP"/>
    </source>
</evidence>
<proteinExistence type="predicted"/>
<dbReference type="Pfam" id="PF07714">
    <property type="entry name" value="PK_Tyr_Ser-Thr"/>
    <property type="match status" value="1"/>
</dbReference>
<keyword evidence="5" id="KW-1133">Transmembrane helix</keyword>
<evidence type="ECO:0000256" key="5">
    <source>
        <dbReference type="SAM" id="Phobius"/>
    </source>
</evidence>
<keyword evidence="9" id="KW-1185">Reference proteome</keyword>
<feature type="chain" id="PRO_5019174999" description="Protein kinase domain-containing protein" evidence="6">
    <location>
        <begin position="21"/>
        <end position="518"/>
    </location>
</feature>
<keyword evidence="2 4" id="KW-0547">Nucleotide-binding</keyword>
<feature type="domain" description="Protein kinase" evidence="7">
    <location>
        <begin position="318"/>
        <end position="518"/>
    </location>
</feature>
<protein>
    <recommendedName>
        <fullName evidence="7">Protein kinase domain-containing protein</fullName>
    </recommendedName>
</protein>
<keyword evidence="1" id="KW-0808">Transferase</keyword>
<evidence type="ECO:0000259" key="7">
    <source>
        <dbReference type="PROSITE" id="PS50011"/>
    </source>
</evidence>
<dbReference type="PANTHER" id="PTHR46008:SF50">
    <property type="entry name" value="WALL ASSOCIATED KINASE-LIKE PROTEIN"/>
    <property type="match status" value="1"/>
</dbReference>
<evidence type="ECO:0000256" key="4">
    <source>
        <dbReference type="PROSITE-ProRule" id="PRU10141"/>
    </source>
</evidence>
<dbReference type="InterPro" id="IPR000719">
    <property type="entry name" value="Prot_kinase_dom"/>
</dbReference>
<feature type="signal peptide" evidence="6">
    <location>
        <begin position="1"/>
        <end position="20"/>
    </location>
</feature>
<dbReference type="InterPro" id="IPR017441">
    <property type="entry name" value="Protein_kinase_ATP_BS"/>
</dbReference>
<evidence type="ECO:0000313" key="9">
    <source>
        <dbReference type="Proteomes" id="UP000289738"/>
    </source>
</evidence>
<evidence type="ECO:0000256" key="1">
    <source>
        <dbReference type="ARBA" id="ARBA00022679"/>
    </source>
</evidence>
<dbReference type="InterPro" id="IPR001245">
    <property type="entry name" value="Ser-Thr/Tyr_kinase_cat_dom"/>
</dbReference>
<keyword evidence="5" id="KW-0812">Transmembrane</keyword>
<dbReference type="EMBL" id="SDMP01000009">
    <property type="protein sequence ID" value="RYR37150.1"/>
    <property type="molecule type" value="Genomic_DNA"/>
</dbReference>
<dbReference type="GO" id="GO:0005524">
    <property type="term" value="F:ATP binding"/>
    <property type="evidence" value="ECO:0007669"/>
    <property type="project" value="UniProtKB-UniRule"/>
</dbReference>
<keyword evidence="5" id="KW-0472">Membrane</keyword>
<dbReference type="InterPro" id="IPR011009">
    <property type="entry name" value="Kinase-like_dom_sf"/>
</dbReference>
<evidence type="ECO:0000256" key="2">
    <source>
        <dbReference type="ARBA" id="ARBA00022741"/>
    </source>
</evidence>
<sequence length="518" mass="58950">MALRYLLFFFFLMLFLTGHCENEKQHNCPRSFDCGSRGRFQYPFTKAELPYCGLLLIHGCEDTYYFRKMIQLDKNATTLELTGSLDSNTIITIYDADFHASLEQNKCHALNTTYTLPPPSPLLSIYIEYNVSLFRCNHNLRIKLPLDYGNFTCGDYDIYYDKINTSPTIHDAGGIFSHCSLLHFATKDAINSTDVLSFLSSEIALKVVLSPDCDDCFNHRRGQCQLDTNNKFYCDEVPKDNNKALKVGVGIGLGMSTLLGLLIIGCFLRRRYRRKDVPSDLQYQSNYASTNPEAESKRGYFGVPLFSYKELKEATNNFHHTTQLGKGGFGTVYYGKLRDGRDIAVKRLYEHNYRRMEQFMNEIDILARLRHKNLVSLYGYCTSPHSRELLLVYEFVQNGTIQNGALSELVDPTLDFDSDNEVKRMIVSVAELAFQCLQRDRELRPTMDEVLKLLITIECGKAKDEHIDEVDLHPSSSTSPASPDLDEVGLLKNRILLPSPKAVTDRWNSESTSSNVSG</sequence>
<keyword evidence="6" id="KW-0732">Signal</keyword>
<evidence type="ECO:0000313" key="8">
    <source>
        <dbReference type="EMBL" id="RYR37150.1"/>
    </source>
</evidence>
<dbReference type="AlphaFoldDB" id="A0A445BEP7"/>
<feature type="binding site" evidence="4">
    <location>
        <position position="346"/>
    </location>
    <ligand>
        <name>ATP</name>
        <dbReference type="ChEBI" id="CHEBI:30616"/>
    </ligand>
</feature>
<gene>
    <name evidence="8" type="ORF">Ahy_A09g042081</name>
</gene>
<accession>A0A445BEP7</accession>
<dbReference type="FunFam" id="3.30.200.20:FF:000178">
    <property type="entry name" value="serine/threonine-protein kinase PBS1-like"/>
    <property type="match status" value="1"/>
</dbReference>
<dbReference type="PROSITE" id="PS00107">
    <property type="entry name" value="PROTEIN_KINASE_ATP"/>
    <property type="match status" value="1"/>
</dbReference>
<feature type="transmembrane region" description="Helical" evidence="5">
    <location>
        <begin position="247"/>
        <end position="268"/>
    </location>
</feature>
<reference evidence="8 9" key="1">
    <citation type="submission" date="2019-01" db="EMBL/GenBank/DDBJ databases">
        <title>Sequencing of cultivated peanut Arachis hypogaea provides insights into genome evolution and oil improvement.</title>
        <authorList>
            <person name="Chen X."/>
        </authorList>
    </citation>
    <scope>NUCLEOTIDE SEQUENCE [LARGE SCALE GENOMIC DNA]</scope>
    <source>
        <strain evidence="9">cv. Fuhuasheng</strain>
        <tissue evidence="8">Leaves</tissue>
    </source>
</reference>
<dbReference type="Proteomes" id="UP000289738">
    <property type="component" value="Chromosome A09"/>
</dbReference>
<dbReference type="GO" id="GO:0004672">
    <property type="term" value="F:protein kinase activity"/>
    <property type="evidence" value="ECO:0007669"/>
    <property type="project" value="InterPro"/>
</dbReference>
<dbReference type="STRING" id="3818.A0A445BEP7"/>